<evidence type="ECO:0000313" key="4">
    <source>
        <dbReference type="Proteomes" id="UP000015106"/>
    </source>
</evidence>
<reference evidence="3" key="2">
    <citation type="submission" date="2018-03" db="EMBL/GenBank/DDBJ databases">
        <title>The Triticum urartu genome reveals the dynamic nature of wheat genome evolution.</title>
        <authorList>
            <person name="Ling H."/>
            <person name="Ma B."/>
            <person name="Shi X."/>
            <person name="Liu H."/>
            <person name="Dong L."/>
            <person name="Sun H."/>
            <person name="Cao Y."/>
            <person name="Gao Q."/>
            <person name="Zheng S."/>
            <person name="Li Y."/>
            <person name="Yu Y."/>
            <person name="Du H."/>
            <person name="Qi M."/>
            <person name="Li Y."/>
            <person name="Yu H."/>
            <person name="Cui Y."/>
            <person name="Wang N."/>
            <person name="Chen C."/>
            <person name="Wu H."/>
            <person name="Zhao Y."/>
            <person name="Zhang J."/>
            <person name="Li Y."/>
            <person name="Zhou W."/>
            <person name="Zhang B."/>
            <person name="Hu W."/>
            <person name="Eijk M."/>
            <person name="Tang J."/>
            <person name="Witsenboer H."/>
            <person name="Zhao S."/>
            <person name="Li Z."/>
            <person name="Zhang A."/>
            <person name="Wang D."/>
            <person name="Liang C."/>
        </authorList>
    </citation>
    <scope>NUCLEOTIDE SEQUENCE [LARGE SCALE GENOMIC DNA]</scope>
    <source>
        <strain evidence="3">cv. G1812</strain>
    </source>
</reference>
<evidence type="ECO:0000256" key="2">
    <source>
        <dbReference type="SAM" id="Phobius"/>
    </source>
</evidence>
<keyword evidence="4" id="KW-1185">Reference proteome</keyword>
<accession>A0A8R7UUB4</accession>
<evidence type="ECO:0000313" key="3">
    <source>
        <dbReference type="EnsemblPlants" id="TuG1812G0600003514.01.T01.cds420475"/>
    </source>
</evidence>
<feature type="region of interest" description="Disordered" evidence="1">
    <location>
        <begin position="1"/>
        <end position="31"/>
    </location>
</feature>
<proteinExistence type="predicted"/>
<dbReference type="Proteomes" id="UP000015106">
    <property type="component" value="Chromosome 6"/>
</dbReference>
<dbReference type="AlphaFoldDB" id="A0A8R7UUB4"/>
<feature type="transmembrane region" description="Helical" evidence="2">
    <location>
        <begin position="39"/>
        <end position="56"/>
    </location>
</feature>
<keyword evidence="2" id="KW-0472">Membrane</keyword>
<evidence type="ECO:0000256" key="1">
    <source>
        <dbReference type="SAM" id="MobiDB-lite"/>
    </source>
</evidence>
<dbReference type="EnsemblPlants" id="TuG1812G0600003514.01.T01">
    <property type="protein sequence ID" value="TuG1812G0600003514.01.T01.cds420475"/>
    <property type="gene ID" value="TuG1812G0600003514.01"/>
</dbReference>
<organism evidence="3 4">
    <name type="scientific">Triticum urartu</name>
    <name type="common">Red wild einkorn</name>
    <name type="synonym">Crithodium urartu</name>
    <dbReference type="NCBI Taxonomy" id="4572"/>
    <lineage>
        <taxon>Eukaryota</taxon>
        <taxon>Viridiplantae</taxon>
        <taxon>Streptophyta</taxon>
        <taxon>Embryophyta</taxon>
        <taxon>Tracheophyta</taxon>
        <taxon>Spermatophyta</taxon>
        <taxon>Magnoliopsida</taxon>
        <taxon>Liliopsida</taxon>
        <taxon>Poales</taxon>
        <taxon>Poaceae</taxon>
        <taxon>BOP clade</taxon>
        <taxon>Pooideae</taxon>
        <taxon>Triticodae</taxon>
        <taxon>Triticeae</taxon>
        <taxon>Triticinae</taxon>
        <taxon>Triticum</taxon>
    </lineage>
</organism>
<gene>
    <name evidence="3" type="primary">LOC125512618</name>
</gene>
<reference evidence="4" key="1">
    <citation type="journal article" date="2013" name="Nature">
        <title>Draft genome of the wheat A-genome progenitor Triticum urartu.</title>
        <authorList>
            <person name="Ling H.Q."/>
            <person name="Zhao S."/>
            <person name="Liu D."/>
            <person name="Wang J."/>
            <person name="Sun H."/>
            <person name="Zhang C."/>
            <person name="Fan H."/>
            <person name="Li D."/>
            <person name="Dong L."/>
            <person name="Tao Y."/>
            <person name="Gao C."/>
            <person name="Wu H."/>
            <person name="Li Y."/>
            <person name="Cui Y."/>
            <person name="Guo X."/>
            <person name="Zheng S."/>
            <person name="Wang B."/>
            <person name="Yu K."/>
            <person name="Liang Q."/>
            <person name="Yang W."/>
            <person name="Lou X."/>
            <person name="Chen J."/>
            <person name="Feng M."/>
            <person name="Jian J."/>
            <person name="Zhang X."/>
            <person name="Luo G."/>
            <person name="Jiang Y."/>
            <person name="Liu J."/>
            <person name="Wang Z."/>
            <person name="Sha Y."/>
            <person name="Zhang B."/>
            <person name="Wu H."/>
            <person name="Tang D."/>
            <person name="Shen Q."/>
            <person name="Xue P."/>
            <person name="Zou S."/>
            <person name="Wang X."/>
            <person name="Liu X."/>
            <person name="Wang F."/>
            <person name="Yang Y."/>
            <person name="An X."/>
            <person name="Dong Z."/>
            <person name="Zhang K."/>
            <person name="Zhang X."/>
            <person name="Luo M.C."/>
            <person name="Dvorak J."/>
            <person name="Tong Y."/>
            <person name="Wang J."/>
            <person name="Yang H."/>
            <person name="Li Z."/>
            <person name="Wang D."/>
            <person name="Zhang A."/>
            <person name="Wang J."/>
        </authorList>
    </citation>
    <scope>NUCLEOTIDE SEQUENCE</scope>
    <source>
        <strain evidence="4">cv. G1812</strain>
    </source>
</reference>
<name>A0A8R7UUB4_TRIUA</name>
<sequence length="185" mass="19434">MNSSRSRAPVLNRRKPAGRGSMLDNRSGGDLGAGARGEGVAVLLLVVAAGLHVHAVRRRGVRVRRLPVDERAQAEELVDGAGQPERAGRAVAIRVPGRLQQPLEQRVVEVGDGDDEPPEPVALLRLRLGLADPHGQPPLLHLPPLLRLVPLHDGGSSLAGGPTAAALSPSLPPGSYLLLDSWLEA</sequence>
<keyword evidence="2" id="KW-0812">Transmembrane</keyword>
<reference evidence="3" key="3">
    <citation type="submission" date="2022-06" db="UniProtKB">
        <authorList>
            <consortium name="EnsemblPlants"/>
        </authorList>
    </citation>
    <scope>IDENTIFICATION</scope>
</reference>
<protein>
    <submittedName>
        <fullName evidence="3">Uncharacterized protein</fullName>
    </submittedName>
</protein>
<keyword evidence="2" id="KW-1133">Transmembrane helix</keyword>
<dbReference type="Gramene" id="TuG1812G0600003514.01.T01">
    <property type="protein sequence ID" value="TuG1812G0600003514.01.T01.cds420475"/>
    <property type="gene ID" value="TuG1812G0600003514.01"/>
</dbReference>